<accession>A0A090ZME3</accession>
<dbReference type="Proteomes" id="UP000442469">
    <property type="component" value="Unassembled WGS sequence"/>
</dbReference>
<dbReference type="OrthoDB" id="2991331at2"/>
<dbReference type="HOGENOM" id="CLU_072306_0_0_9"/>
<protein>
    <submittedName>
        <fullName evidence="1">Spore germination GerPC family protein</fullName>
    </submittedName>
</protein>
<gene>
    <name evidence="1" type="ORF">DJ90_6413</name>
    <name evidence="2" type="ORF">GNQ08_13125</name>
</gene>
<sequence length="202" mass="23306">MSGHPPNHWLDQINHALRWQYDKLFQLENDISALKKQFEALQSMPRQHVEKIDYNFEQLKVENLNGTLIIGISPNDQGTIEDLSVAGKQTEDVSFGQDPDDPSKSSVQTIKVEVQRYIKEDIASLLAEKANHRNMTLTAEQLQNIMDDMIRQVEDRLAFYMAQLQEGANGHEQHEQVERRLKDDLLQATDKYIDYFHQLGGS</sequence>
<name>A0A090ZME3_PAEMA</name>
<dbReference type="InterPro" id="IPR019673">
    <property type="entry name" value="Spore_germination_GerPC"/>
</dbReference>
<reference evidence="1 3" key="1">
    <citation type="submission" date="2014-04" db="EMBL/GenBank/DDBJ databases">
        <authorList>
            <person name="Bishop-Lilly K.A."/>
            <person name="Broomall S.M."/>
            <person name="Chain P.S."/>
            <person name="Chertkov O."/>
            <person name="Coyne S.R."/>
            <person name="Daligault H.E."/>
            <person name="Davenport K.W."/>
            <person name="Erkkila T."/>
            <person name="Frey K.G."/>
            <person name="Gibbons H.S."/>
            <person name="Gu W."/>
            <person name="Jaissle J."/>
            <person name="Johnson S.L."/>
            <person name="Koroleva G.I."/>
            <person name="Ladner J.T."/>
            <person name="Lo C.-C."/>
            <person name="Minogue T.D."/>
            <person name="Munk C."/>
            <person name="Palacios G.F."/>
            <person name="Redden C.L."/>
            <person name="Rosenzweig C.N."/>
            <person name="Scholz M.B."/>
            <person name="Teshima H."/>
            <person name="Xu Y."/>
        </authorList>
    </citation>
    <scope>NUCLEOTIDE SEQUENCE [LARGE SCALE GENOMIC DNA]</scope>
    <source>
        <strain evidence="1 3">8244</strain>
    </source>
</reference>
<evidence type="ECO:0000313" key="4">
    <source>
        <dbReference type="Proteomes" id="UP000442469"/>
    </source>
</evidence>
<dbReference type="AlphaFoldDB" id="A0A090ZME3"/>
<dbReference type="RefSeq" id="WP_051985444.1">
    <property type="nucleotide sequence ID" value="NZ_BOSD01000012.1"/>
</dbReference>
<dbReference type="Pfam" id="PF10737">
    <property type="entry name" value="GerPC"/>
    <property type="match status" value="1"/>
</dbReference>
<evidence type="ECO:0000313" key="3">
    <source>
        <dbReference type="Proteomes" id="UP000029278"/>
    </source>
</evidence>
<dbReference type="Proteomes" id="UP000029278">
    <property type="component" value="Unassembled WGS sequence"/>
</dbReference>
<dbReference type="PATRIC" id="fig|44252.3.peg.623"/>
<dbReference type="STRING" id="44252.DJ90_6413"/>
<dbReference type="EMBL" id="JMQA01000009">
    <property type="protein sequence ID" value="KFN11425.1"/>
    <property type="molecule type" value="Genomic_DNA"/>
</dbReference>
<dbReference type="GeneID" id="77007234"/>
<dbReference type="EMBL" id="WNZZ01000008">
    <property type="protein sequence ID" value="MUG23341.1"/>
    <property type="molecule type" value="Genomic_DNA"/>
</dbReference>
<evidence type="ECO:0000313" key="2">
    <source>
        <dbReference type="EMBL" id="MUG23341.1"/>
    </source>
</evidence>
<evidence type="ECO:0000313" key="1">
    <source>
        <dbReference type="EMBL" id="KFN11425.1"/>
    </source>
</evidence>
<comment type="caution">
    <text evidence="1">The sequence shown here is derived from an EMBL/GenBank/DDBJ whole genome shotgun (WGS) entry which is preliminary data.</text>
</comment>
<keyword evidence="3" id="KW-1185">Reference proteome</keyword>
<proteinExistence type="predicted"/>
<reference evidence="2 4" key="2">
    <citation type="submission" date="2019-11" db="EMBL/GenBank/DDBJ databases">
        <title>Draft genome sequences of five Paenibacillus species of dairy origin.</title>
        <authorList>
            <person name="Olajide A.M."/>
            <person name="Chen S."/>
            <person name="Lapointe G."/>
        </authorList>
    </citation>
    <scope>NUCLEOTIDE SEQUENCE [LARGE SCALE GENOMIC DNA]</scope>
    <source>
        <strain evidence="2 4">3CT49</strain>
    </source>
</reference>
<organism evidence="1 3">
    <name type="scientific">Paenibacillus macerans</name>
    <name type="common">Bacillus macerans</name>
    <dbReference type="NCBI Taxonomy" id="44252"/>
    <lineage>
        <taxon>Bacteria</taxon>
        <taxon>Bacillati</taxon>
        <taxon>Bacillota</taxon>
        <taxon>Bacilli</taxon>
        <taxon>Bacillales</taxon>
        <taxon>Paenibacillaceae</taxon>
        <taxon>Paenibacillus</taxon>
    </lineage>
</organism>